<dbReference type="Gene3D" id="3.90.79.10">
    <property type="entry name" value="Nucleoside Triphosphate Pyrophosphohydrolase"/>
    <property type="match status" value="1"/>
</dbReference>
<dbReference type="PANTHER" id="PTHR43736">
    <property type="entry name" value="ADP-RIBOSE PYROPHOSPHATASE"/>
    <property type="match status" value="1"/>
</dbReference>
<dbReference type="PANTHER" id="PTHR43736:SF1">
    <property type="entry name" value="DIHYDRONEOPTERIN TRIPHOSPHATE DIPHOSPHATASE"/>
    <property type="match status" value="1"/>
</dbReference>
<evidence type="ECO:0000256" key="1">
    <source>
        <dbReference type="ARBA" id="ARBA00022801"/>
    </source>
</evidence>
<reference evidence="3" key="1">
    <citation type="submission" date="2022-07" db="EMBL/GenBank/DDBJ databases">
        <title>Phylogenomic reconstructions and comparative analyses of Kickxellomycotina fungi.</title>
        <authorList>
            <person name="Reynolds N.K."/>
            <person name="Stajich J.E."/>
            <person name="Barry K."/>
            <person name="Grigoriev I.V."/>
            <person name="Crous P."/>
            <person name="Smith M.E."/>
        </authorList>
    </citation>
    <scope>NUCLEOTIDE SEQUENCE</scope>
    <source>
        <strain evidence="3">BCRC 34489</strain>
    </source>
</reference>
<organism evidence="3 4">
    <name type="scientific">Coemansia interrupta</name>
    <dbReference type="NCBI Taxonomy" id="1126814"/>
    <lineage>
        <taxon>Eukaryota</taxon>
        <taxon>Fungi</taxon>
        <taxon>Fungi incertae sedis</taxon>
        <taxon>Zoopagomycota</taxon>
        <taxon>Kickxellomycotina</taxon>
        <taxon>Kickxellomycetes</taxon>
        <taxon>Kickxellales</taxon>
        <taxon>Kickxellaceae</taxon>
        <taxon>Coemansia</taxon>
    </lineage>
</organism>
<dbReference type="OrthoDB" id="276276at2759"/>
<evidence type="ECO:0000313" key="4">
    <source>
        <dbReference type="Proteomes" id="UP001140172"/>
    </source>
</evidence>
<evidence type="ECO:0000313" key="3">
    <source>
        <dbReference type="EMBL" id="KAJ2788292.1"/>
    </source>
</evidence>
<feature type="domain" description="Nudix hydrolase" evidence="2">
    <location>
        <begin position="33"/>
        <end position="182"/>
    </location>
</feature>
<dbReference type="AlphaFoldDB" id="A0A9W8HNY7"/>
<comment type="caution">
    <text evidence="3">The sequence shown here is derived from an EMBL/GenBank/DDBJ whole genome shotgun (WGS) entry which is preliminary data.</text>
</comment>
<protein>
    <recommendedName>
        <fullName evidence="2">Nudix hydrolase domain-containing protein</fullName>
    </recommendedName>
</protein>
<dbReference type="CDD" id="cd02883">
    <property type="entry name" value="NUDIX_Hydrolase"/>
    <property type="match status" value="1"/>
</dbReference>
<dbReference type="Proteomes" id="UP001140172">
    <property type="component" value="Unassembled WGS sequence"/>
</dbReference>
<dbReference type="InterPro" id="IPR015797">
    <property type="entry name" value="NUDIX_hydrolase-like_dom_sf"/>
</dbReference>
<keyword evidence="4" id="KW-1185">Reference proteome</keyword>
<accession>A0A9W8HNY7</accession>
<dbReference type="PROSITE" id="PS51462">
    <property type="entry name" value="NUDIX"/>
    <property type="match status" value="1"/>
</dbReference>
<gene>
    <name evidence="3" type="ORF">GGI15_000097</name>
</gene>
<dbReference type="EMBL" id="JANBUM010000003">
    <property type="protein sequence ID" value="KAJ2788292.1"/>
    <property type="molecule type" value="Genomic_DNA"/>
</dbReference>
<dbReference type="InterPro" id="IPR000086">
    <property type="entry name" value="NUDIX_hydrolase_dom"/>
</dbReference>
<sequence>MLASLPTASELLALRASQTSASFISSSTHDPRPHRVVIGGAIFRPSSTPPSVLIVQRAATERSYPNEWEIPGGHVDPGETILQAVEREIFEETALKVTRVTAEFEGFHYLSTKYESDESDRDDGKLVVCTCQLNFCVEVEDTDGIRLNPEEHQRFDWCSLENIEQFKMTPAMKKVVTDALYAVDSIDRTSN</sequence>
<dbReference type="InterPro" id="IPR020476">
    <property type="entry name" value="Nudix_hydrolase"/>
</dbReference>
<dbReference type="GO" id="GO:0016787">
    <property type="term" value="F:hydrolase activity"/>
    <property type="evidence" value="ECO:0007669"/>
    <property type="project" value="UniProtKB-KW"/>
</dbReference>
<dbReference type="Pfam" id="PF00293">
    <property type="entry name" value="NUDIX"/>
    <property type="match status" value="1"/>
</dbReference>
<dbReference type="SUPFAM" id="SSF55811">
    <property type="entry name" value="Nudix"/>
    <property type="match status" value="1"/>
</dbReference>
<evidence type="ECO:0000259" key="2">
    <source>
        <dbReference type="PROSITE" id="PS51462"/>
    </source>
</evidence>
<name>A0A9W8HNY7_9FUNG</name>
<dbReference type="PRINTS" id="PR00502">
    <property type="entry name" value="NUDIXFAMILY"/>
</dbReference>
<keyword evidence="1" id="KW-0378">Hydrolase</keyword>
<proteinExistence type="predicted"/>